<evidence type="ECO:0000313" key="7">
    <source>
        <dbReference type="EMBL" id="EGO62656.1"/>
    </source>
</evidence>
<comment type="caution">
    <text evidence="7">The sequence shown here is derived from an EMBL/GenBank/DDBJ whole genome shotgun (WGS) entry which is preliminary data.</text>
</comment>
<dbReference type="PANTHER" id="PTHR30086">
    <property type="entry name" value="ARGININE EXPORTER PROTEIN ARGO"/>
    <property type="match status" value="1"/>
</dbReference>
<comment type="subcellular location">
    <subcellularLocation>
        <location evidence="1">Cell membrane</location>
        <topology evidence="1">Multi-pass membrane protein</topology>
    </subcellularLocation>
</comment>
<feature type="transmembrane region" description="Helical" evidence="6">
    <location>
        <begin position="69"/>
        <end position="91"/>
    </location>
</feature>
<dbReference type="AlphaFoldDB" id="F7NMR4"/>
<dbReference type="Pfam" id="PF01810">
    <property type="entry name" value="LysE"/>
    <property type="match status" value="1"/>
</dbReference>
<dbReference type="STRING" id="1009370.ALO_16976"/>
<dbReference type="GO" id="GO:0015171">
    <property type="term" value="F:amino acid transmembrane transporter activity"/>
    <property type="evidence" value="ECO:0007669"/>
    <property type="project" value="TreeGrafter"/>
</dbReference>
<organism evidence="7 8">
    <name type="scientific">Acetonema longum DSM 6540</name>
    <dbReference type="NCBI Taxonomy" id="1009370"/>
    <lineage>
        <taxon>Bacteria</taxon>
        <taxon>Bacillati</taxon>
        <taxon>Bacillota</taxon>
        <taxon>Negativicutes</taxon>
        <taxon>Acetonemataceae</taxon>
        <taxon>Acetonema</taxon>
    </lineage>
</organism>
<keyword evidence="8" id="KW-1185">Reference proteome</keyword>
<reference evidence="7 8" key="1">
    <citation type="journal article" date="2011" name="EMBO J.">
        <title>Structural diversity of bacterial flagellar motors.</title>
        <authorList>
            <person name="Chen S."/>
            <person name="Beeby M."/>
            <person name="Murphy G.E."/>
            <person name="Leadbetter J.R."/>
            <person name="Hendrixson D.R."/>
            <person name="Briegel A."/>
            <person name="Li Z."/>
            <person name="Shi J."/>
            <person name="Tocheva E.I."/>
            <person name="Muller A."/>
            <person name="Dobro M.J."/>
            <person name="Jensen G.J."/>
        </authorList>
    </citation>
    <scope>NUCLEOTIDE SEQUENCE [LARGE SCALE GENOMIC DNA]</scope>
    <source>
        <strain evidence="7 8">DSM 6540</strain>
    </source>
</reference>
<feature type="transmembrane region" description="Helical" evidence="6">
    <location>
        <begin position="146"/>
        <end position="166"/>
    </location>
</feature>
<name>F7NMR4_9FIRM</name>
<keyword evidence="4 6" id="KW-1133">Transmembrane helix</keyword>
<keyword evidence="5 6" id="KW-0472">Membrane</keyword>
<evidence type="ECO:0000313" key="8">
    <source>
        <dbReference type="Proteomes" id="UP000003240"/>
    </source>
</evidence>
<protein>
    <submittedName>
        <fullName evidence="7">Lysine exporter protein LysE/YggA</fullName>
    </submittedName>
</protein>
<evidence type="ECO:0000256" key="4">
    <source>
        <dbReference type="ARBA" id="ARBA00022989"/>
    </source>
</evidence>
<accession>F7NMR4</accession>
<dbReference type="EMBL" id="AFGF01000186">
    <property type="protein sequence ID" value="EGO62656.1"/>
    <property type="molecule type" value="Genomic_DNA"/>
</dbReference>
<feature type="transmembrane region" description="Helical" evidence="6">
    <location>
        <begin position="112"/>
        <end position="140"/>
    </location>
</feature>
<dbReference type="eggNOG" id="COG1279">
    <property type="taxonomic scope" value="Bacteria"/>
</dbReference>
<evidence type="ECO:0000256" key="5">
    <source>
        <dbReference type="ARBA" id="ARBA00023136"/>
    </source>
</evidence>
<dbReference type="PANTHER" id="PTHR30086:SF20">
    <property type="entry name" value="ARGININE EXPORTER PROTEIN ARGO-RELATED"/>
    <property type="match status" value="1"/>
</dbReference>
<dbReference type="OrthoDB" id="5638726at2"/>
<dbReference type="RefSeq" id="WP_004097950.1">
    <property type="nucleotide sequence ID" value="NZ_AFGF01000186.1"/>
</dbReference>
<evidence type="ECO:0000256" key="1">
    <source>
        <dbReference type="ARBA" id="ARBA00004651"/>
    </source>
</evidence>
<sequence length="206" mass="22490">MLIAFFHGLLLALGLILPLGVQNVFVFTQGAVQPSYWRAMPVVLTASLADTFLILLAVLGVSVAVLQFYWLKLLLISAGFLFLLYMSWVTWKSSASSRSRQDQALWSLKRRIFFALSVSLLNPHAIIDTIGVIGVSSLAYTGLARLAFTLACILVSWVWFFGLSLAGRFTGQADSSGRLLQGLQRFSAVIIFGCAIILLAGVEKSL</sequence>
<evidence type="ECO:0000256" key="3">
    <source>
        <dbReference type="ARBA" id="ARBA00022692"/>
    </source>
</evidence>
<gene>
    <name evidence="7" type="ORF">ALO_16976</name>
</gene>
<feature type="transmembrane region" description="Helical" evidence="6">
    <location>
        <begin position="186"/>
        <end position="202"/>
    </location>
</feature>
<feature type="transmembrane region" description="Helical" evidence="6">
    <location>
        <begin position="6"/>
        <end position="27"/>
    </location>
</feature>
<dbReference type="GO" id="GO:0005886">
    <property type="term" value="C:plasma membrane"/>
    <property type="evidence" value="ECO:0007669"/>
    <property type="project" value="UniProtKB-SubCell"/>
</dbReference>
<feature type="transmembrane region" description="Helical" evidence="6">
    <location>
        <begin position="39"/>
        <end position="63"/>
    </location>
</feature>
<dbReference type="Proteomes" id="UP000003240">
    <property type="component" value="Unassembled WGS sequence"/>
</dbReference>
<evidence type="ECO:0000256" key="6">
    <source>
        <dbReference type="SAM" id="Phobius"/>
    </source>
</evidence>
<keyword evidence="3 6" id="KW-0812">Transmembrane</keyword>
<proteinExistence type="predicted"/>
<keyword evidence="2" id="KW-1003">Cell membrane</keyword>
<dbReference type="InterPro" id="IPR001123">
    <property type="entry name" value="LeuE-type"/>
</dbReference>
<evidence type="ECO:0000256" key="2">
    <source>
        <dbReference type="ARBA" id="ARBA00022475"/>
    </source>
</evidence>